<dbReference type="GO" id="GO:0006355">
    <property type="term" value="P:regulation of DNA-templated transcription"/>
    <property type="evidence" value="ECO:0007669"/>
    <property type="project" value="InterPro"/>
</dbReference>
<dbReference type="AlphaFoldDB" id="A0A917E1T5"/>
<accession>A0A917E1T5</accession>
<dbReference type="Gene3D" id="1.10.10.10">
    <property type="entry name" value="Winged helix-like DNA-binding domain superfamily/Winged helix DNA-binding domain"/>
    <property type="match status" value="1"/>
</dbReference>
<organism evidence="2 3">
    <name type="scientific">Aureimonas endophytica</name>
    <dbReference type="NCBI Taxonomy" id="2027858"/>
    <lineage>
        <taxon>Bacteria</taxon>
        <taxon>Pseudomonadati</taxon>
        <taxon>Pseudomonadota</taxon>
        <taxon>Alphaproteobacteria</taxon>
        <taxon>Hyphomicrobiales</taxon>
        <taxon>Aurantimonadaceae</taxon>
        <taxon>Aureimonas</taxon>
    </lineage>
</organism>
<name>A0A917E1T5_9HYPH</name>
<protein>
    <recommendedName>
        <fullName evidence="1">HTH luxR-type domain-containing protein</fullName>
    </recommendedName>
</protein>
<dbReference type="SMART" id="SM00421">
    <property type="entry name" value="HTH_LUXR"/>
    <property type="match status" value="1"/>
</dbReference>
<dbReference type="InterPro" id="IPR036388">
    <property type="entry name" value="WH-like_DNA-bd_sf"/>
</dbReference>
<evidence type="ECO:0000313" key="2">
    <source>
        <dbReference type="EMBL" id="GGD93665.1"/>
    </source>
</evidence>
<dbReference type="SUPFAM" id="SSF46894">
    <property type="entry name" value="C-terminal effector domain of the bipartite response regulators"/>
    <property type="match status" value="1"/>
</dbReference>
<comment type="caution">
    <text evidence="2">The sequence shown here is derived from an EMBL/GenBank/DDBJ whole genome shotgun (WGS) entry which is preliminary data.</text>
</comment>
<dbReference type="InterPro" id="IPR000792">
    <property type="entry name" value="Tscrpt_reg_LuxR_C"/>
</dbReference>
<dbReference type="InterPro" id="IPR016032">
    <property type="entry name" value="Sig_transdc_resp-reg_C-effctor"/>
</dbReference>
<evidence type="ECO:0000259" key="1">
    <source>
        <dbReference type="SMART" id="SM00421"/>
    </source>
</evidence>
<reference evidence="2" key="1">
    <citation type="journal article" date="2014" name="Int. J. Syst. Evol. Microbiol.">
        <title>Complete genome sequence of Corynebacterium casei LMG S-19264T (=DSM 44701T), isolated from a smear-ripened cheese.</title>
        <authorList>
            <consortium name="US DOE Joint Genome Institute (JGI-PGF)"/>
            <person name="Walter F."/>
            <person name="Albersmeier A."/>
            <person name="Kalinowski J."/>
            <person name="Ruckert C."/>
        </authorList>
    </citation>
    <scope>NUCLEOTIDE SEQUENCE</scope>
    <source>
        <strain evidence="2">CGMCC 1.15367</strain>
    </source>
</reference>
<feature type="domain" description="HTH luxR-type" evidence="1">
    <location>
        <begin position="9"/>
        <end position="66"/>
    </location>
</feature>
<reference evidence="2" key="2">
    <citation type="submission" date="2020-09" db="EMBL/GenBank/DDBJ databases">
        <authorList>
            <person name="Sun Q."/>
            <person name="Zhou Y."/>
        </authorList>
    </citation>
    <scope>NUCLEOTIDE SEQUENCE</scope>
    <source>
        <strain evidence="2">CGMCC 1.15367</strain>
    </source>
</reference>
<keyword evidence="3" id="KW-1185">Reference proteome</keyword>
<dbReference type="EMBL" id="BMIQ01000001">
    <property type="protein sequence ID" value="GGD93665.1"/>
    <property type="molecule type" value="Genomic_DNA"/>
</dbReference>
<sequence length="78" mass="8456">MEIDGGRISPRLTTIELNCILLLAEGHSKASIAAKLRLNDVEAADHFHTAFQKLGTQNPTHAVALALYFGLIEPSNDD</sequence>
<dbReference type="GO" id="GO:0003677">
    <property type="term" value="F:DNA binding"/>
    <property type="evidence" value="ECO:0007669"/>
    <property type="project" value="InterPro"/>
</dbReference>
<evidence type="ECO:0000313" key="3">
    <source>
        <dbReference type="Proteomes" id="UP000644699"/>
    </source>
</evidence>
<proteinExistence type="predicted"/>
<dbReference type="Proteomes" id="UP000644699">
    <property type="component" value="Unassembled WGS sequence"/>
</dbReference>
<gene>
    <name evidence="2" type="ORF">GCM10011390_10510</name>
</gene>